<dbReference type="Gene3D" id="3.40.190.10">
    <property type="entry name" value="Periplasmic binding protein-like II"/>
    <property type="match status" value="2"/>
</dbReference>
<comment type="similarity">
    <text evidence="1">Belongs to the transglycosylase Slt family.</text>
</comment>
<protein>
    <recommendedName>
        <fullName evidence="3">Transglycosylase SLT domain-containing protein</fullName>
    </recommendedName>
</protein>
<organism evidence="4 5">
    <name type="scientific">Immundisolibacter cernigliae</name>
    <dbReference type="NCBI Taxonomy" id="1810504"/>
    <lineage>
        <taxon>Bacteria</taxon>
        <taxon>Pseudomonadati</taxon>
        <taxon>Pseudomonadota</taxon>
        <taxon>Gammaproteobacteria</taxon>
        <taxon>Immundisolibacterales</taxon>
        <taxon>Immundisolibacteraceae</taxon>
        <taxon>Immundisolibacter</taxon>
    </lineage>
</organism>
<evidence type="ECO:0000313" key="5">
    <source>
        <dbReference type="Proteomes" id="UP000092952"/>
    </source>
</evidence>
<feature type="domain" description="Transglycosylase SLT" evidence="3">
    <location>
        <begin position="279"/>
        <end position="385"/>
    </location>
</feature>
<dbReference type="CDD" id="cd13403">
    <property type="entry name" value="MLTF-like"/>
    <property type="match status" value="1"/>
</dbReference>
<name>A0A1B1YX02_9GAMM</name>
<reference evidence="5" key="1">
    <citation type="submission" date="2016-03" db="EMBL/GenBank/DDBJ databases">
        <title>Complete genome sequence of Solimmundus cernigliae, representing a novel lineage of polycyclic aromatic hydrocarbon degraders within the Gammaproteobacteria.</title>
        <authorList>
            <person name="Singleton D.R."/>
            <person name="Dickey A.N."/>
            <person name="Scholl E.H."/>
            <person name="Wright F.A."/>
            <person name="Aitken M.D."/>
        </authorList>
    </citation>
    <scope>NUCLEOTIDE SEQUENCE [LARGE SCALE GENOMIC DNA]</scope>
    <source>
        <strain evidence="5">TR3.2</strain>
    </source>
</reference>
<gene>
    <name evidence="4" type="ORF">PG2T_15185</name>
</gene>
<sequence>MAALLLMLLHWPDLAQRYPQPSRLERVQRSGNLRAAVPVDPGIDHAAFQDMHHALLREFANRLDVTVSLVEAESQAALLDMLAGDEVDIAVPGRPLPEPLPGHLRAAPGYADSQTHVVCNGATRLPAGVGEGAALRQILISGSDGYVSRLYRAGVRRIRLAPIAPMGTVALLERVSAGDIPCTLAQRDEAARARQRLPTLRLGEAVGPPGQIAWVLRNTRDDSLSRQVDRFFLKARKSGLIAQLREQDRGLRRRFDVVDLDGFRLALATKLPRYEADFRRAGAEHGIDWRLLAALGYQESRWNPRAVSPRGAGGLMMLTATTARGLGAGDRFDARYSIDSGARYLARLRADLGHSVPEPDRTWLTLAAYNQGPGGLARARRAVVAQGGNPNRWAEVRRALPTVQRGARGWEPVYHVESVRRYFALLSVDGAPDAQVRFGLSRRVGPAASVGGDAGSAPGRTRRSS</sequence>
<dbReference type="STRING" id="1810504.PG2T_15185"/>
<dbReference type="EMBL" id="CP014671">
    <property type="protein sequence ID" value="ANX05394.1"/>
    <property type="molecule type" value="Genomic_DNA"/>
</dbReference>
<evidence type="ECO:0000256" key="2">
    <source>
        <dbReference type="SAM" id="MobiDB-lite"/>
    </source>
</evidence>
<dbReference type="InterPro" id="IPR008258">
    <property type="entry name" value="Transglycosylase_SLT_dom_1"/>
</dbReference>
<dbReference type="GO" id="GO:0016020">
    <property type="term" value="C:membrane"/>
    <property type="evidence" value="ECO:0007669"/>
    <property type="project" value="InterPro"/>
</dbReference>
<dbReference type="Gene3D" id="1.10.530.10">
    <property type="match status" value="1"/>
</dbReference>
<accession>A0A1B1YX02</accession>
<dbReference type="AlphaFoldDB" id="A0A1B1YX02"/>
<evidence type="ECO:0000256" key="1">
    <source>
        <dbReference type="ARBA" id="ARBA00007734"/>
    </source>
</evidence>
<dbReference type="GO" id="GO:0008933">
    <property type="term" value="F:peptidoglycan lytic transglycosylase activity"/>
    <property type="evidence" value="ECO:0007669"/>
    <property type="project" value="InterPro"/>
</dbReference>
<evidence type="ECO:0000313" key="4">
    <source>
        <dbReference type="EMBL" id="ANX05394.1"/>
    </source>
</evidence>
<dbReference type="PANTHER" id="PTHR37423:SF2">
    <property type="entry name" value="MEMBRANE-BOUND LYTIC MUREIN TRANSGLYCOSYLASE C"/>
    <property type="match status" value="1"/>
</dbReference>
<dbReference type="PROSITE" id="PS00922">
    <property type="entry name" value="TRANSGLYCOSYLASE"/>
    <property type="match status" value="1"/>
</dbReference>
<dbReference type="FunCoup" id="A0A1B1YX02">
    <property type="interactions" value="25"/>
</dbReference>
<evidence type="ECO:0000259" key="3">
    <source>
        <dbReference type="Pfam" id="PF01464"/>
    </source>
</evidence>
<dbReference type="KEGG" id="gbi:PG2T_15185"/>
<dbReference type="SUPFAM" id="SSF53955">
    <property type="entry name" value="Lysozyme-like"/>
    <property type="match status" value="1"/>
</dbReference>
<dbReference type="InterPro" id="IPR000189">
    <property type="entry name" value="Transglyc_AS"/>
</dbReference>
<dbReference type="OrthoDB" id="9815002at2"/>
<keyword evidence="5" id="KW-1185">Reference proteome</keyword>
<dbReference type="Pfam" id="PF01464">
    <property type="entry name" value="SLT"/>
    <property type="match status" value="1"/>
</dbReference>
<dbReference type="PANTHER" id="PTHR37423">
    <property type="entry name" value="SOLUBLE LYTIC MUREIN TRANSGLYCOSYLASE-RELATED"/>
    <property type="match status" value="1"/>
</dbReference>
<dbReference type="InParanoid" id="A0A1B1YX02"/>
<feature type="region of interest" description="Disordered" evidence="2">
    <location>
        <begin position="446"/>
        <end position="465"/>
    </location>
</feature>
<dbReference type="GO" id="GO:0000270">
    <property type="term" value="P:peptidoglycan metabolic process"/>
    <property type="evidence" value="ECO:0007669"/>
    <property type="project" value="InterPro"/>
</dbReference>
<dbReference type="Proteomes" id="UP000092952">
    <property type="component" value="Chromosome"/>
</dbReference>
<dbReference type="SUPFAM" id="SSF53850">
    <property type="entry name" value="Periplasmic binding protein-like II"/>
    <property type="match status" value="1"/>
</dbReference>
<dbReference type="RefSeq" id="WP_068807404.1">
    <property type="nucleotide sequence ID" value="NZ_CP014671.1"/>
</dbReference>
<proteinExistence type="inferred from homology"/>
<dbReference type="InterPro" id="IPR023346">
    <property type="entry name" value="Lysozyme-like_dom_sf"/>
</dbReference>